<evidence type="ECO:0000256" key="1">
    <source>
        <dbReference type="SAM" id="Phobius"/>
    </source>
</evidence>
<name>N8YLK8_ACIBZ</name>
<gene>
    <name evidence="2" type="ORF">F963_01744</name>
</gene>
<keyword evidence="1" id="KW-1133">Transmembrane helix</keyword>
<sequence length="59" mass="6642">MMCTWGNPLSFGIQQLGKLFSIQIKKESEALFFNVYGVFAAFFNSASFLFISLKSCSVF</sequence>
<dbReference type="HOGENOM" id="CLU_2949611_0_0_6"/>
<dbReference type="Proteomes" id="UP000013270">
    <property type="component" value="Unassembled WGS sequence"/>
</dbReference>
<keyword evidence="1" id="KW-0472">Membrane</keyword>
<keyword evidence="1" id="KW-0812">Transmembrane</keyword>
<organism evidence="2 3">
    <name type="scientific">Acinetobacter bereziniae NIPH 3</name>
    <dbReference type="NCBI Taxonomy" id="1217651"/>
    <lineage>
        <taxon>Bacteria</taxon>
        <taxon>Pseudomonadati</taxon>
        <taxon>Pseudomonadota</taxon>
        <taxon>Gammaproteobacteria</taxon>
        <taxon>Moraxellales</taxon>
        <taxon>Moraxellaceae</taxon>
        <taxon>Acinetobacter</taxon>
    </lineage>
</organism>
<proteinExistence type="predicted"/>
<comment type="caution">
    <text evidence="2">The sequence shown here is derived from an EMBL/GenBank/DDBJ whole genome shotgun (WGS) entry which is preliminary data.</text>
</comment>
<dbReference type="AlphaFoldDB" id="N8YLK8"/>
<feature type="transmembrane region" description="Helical" evidence="1">
    <location>
        <begin position="31"/>
        <end position="53"/>
    </location>
</feature>
<dbReference type="EMBL" id="APPK01000031">
    <property type="protein sequence ID" value="ENV22239.1"/>
    <property type="molecule type" value="Genomic_DNA"/>
</dbReference>
<evidence type="ECO:0000313" key="2">
    <source>
        <dbReference type="EMBL" id="ENV22239.1"/>
    </source>
</evidence>
<protein>
    <submittedName>
        <fullName evidence="2">Uncharacterized protein</fullName>
    </submittedName>
</protein>
<accession>N8YLK8</accession>
<reference evidence="2 3" key="1">
    <citation type="submission" date="2013-02" db="EMBL/GenBank/DDBJ databases">
        <title>The Genome Sequence of Acinetobacter bereziniae NIPH 3.</title>
        <authorList>
            <consortium name="The Broad Institute Genome Sequencing Platform"/>
            <consortium name="The Broad Institute Genome Sequencing Center for Infectious Disease"/>
            <person name="Cerqueira G."/>
            <person name="Feldgarden M."/>
            <person name="Courvalin P."/>
            <person name="Perichon B."/>
            <person name="Grillot-Courvalin C."/>
            <person name="Clermont D."/>
            <person name="Rocha E."/>
            <person name="Yoon E.-J."/>
            <person name="Nemec A."/>
            <person name="Walker B."/>
            <person name="Young S.K."/>
            <person name="Zeng Q."/>
            <person name="Gargeya S."/>
            <person name="Fitzgerald M."/>
            <person name="Haas B."/>
            <person name="Abouelleil A."/>
            <person name="Alvarado L."/>
            <person name="Arachchi H.M."/>
            <person name="Berlin A.M."/>
            <person name="Chapman S.B."/>
            <person name="Dewar J."/>
            <person name="Goldberg J."/>
            <person name="Griggs A."/>
            <person name="Gujja S."/>
            <person name="Hansen M."/>
            <person name="Howarth C."/>
            <person name="Imamovic A."/>
            <person name="Larimer J."/>
            <person name="McCowan C."/>
            <person name="Murphy C."/>
            <person name="Neiman D."/>
            <person name="Pearson M."/>
            <person name="Priest M."/>
            <person name="Roberts A."/>
            <person name="Saif S."/>
            <person name="Shea T."/>
            <person name="Sisk P."/>
            <person name="Sykes S."/>
            <person name="Wortman J."/>
            <person name="Nusbaum C."/>
            <person name="Birren B."/>
        </authorList>
    </citation>
    <scope>NUCLEOTIDE SEQUENCE [LARGE SCALE GENOMIC DNA]</scope>
    <source>
        <strain evidence="2 3">NIPH 3</strain>
    </source>
</reference>
<evidence type="ECO:0000313" key="3">
    <source>
        <dbReference type="Proteomes" id="UP000013270"/>
    </source>
</evidence>